<dbReference type="InterPro" id="IPR003741">
    <property type="entry name" value="LUD_dom"/>
</dbReference>
<sequence length="232" mass="26028">MGIQNREAFLGHIAKQLGRERPNSVEKPSWTISPQWSVFEGLTKDELVLKLIEHCEIIHTEVKRTTQEQLTETLQSCMTEWNTKSVVYANDKRFDEHKLSEFLENGELSCKRWESEKLEEMIEFARHADVGITFSDMTLAESGTVVLFNDGEKGRHVSLLPEANIAIVPKSTLVPRLTQATKAIHEQNVKGAKLPSCVNFVSGPSNSADIEMNLVVGVHGPIKTAYIIVDDL</sequence>
<dbReference type="AlphaFoldDB" id="A0A073K3W9"/>
<dbReference type="Pfam" id="PF02589">
    <property type="entry name" value="LUD_dom"/>
    <property type="match status" value="1"/>
</dbReference>
<gene>
    <name evidence="1" type="primary">lutC</name>
    <name evidence="3" type="ORF">BAMA_00530</name>
</gene>
<dbReference type="PANTHER" id="PTHR43682">
    <property type="entry name" value="LACTATE UTILIZATION PROTEIN C"/>
    <property type="match status" value="1"/>
</dbReference>
<dbReference type="STRING" id="574376.BAMA_00530"/>
<comment type="caution">
    <text evidence="3">The sequence shown here is derived from an EMBL/GenBank/DDBJ whole genome shotgun (WGS) entry which is preliminary data.</text>
</comment>
<dbReference type="Proteomes" id="UP000027822">
    <property type="component" value="Unassembled WGS sequence"/>
</dbReference>
<reference evidence="3 4" key="1">
    <citation type="submission" date="2014-06" db="EMBL/GenBank/DDBJ databases">
        <title>Draft genome sequence of Bacillus manliponensis JCM 15802 (MCCC 1A00708).</title>
        <authorList>
            <person name="Lai Q."/>
            <person name="Liu Y."/>
            <person name="Shao Z."/>
        </authorList>
    </citation>
    <scope>NUCLEOTIDE SEQUENCE [LARGE SCALE GENOMIC DNA]</scope>
    <source>
        <strain evidence="3 4">JCM 15802</strain>
    </source>
</reference>
<feature type="domain" description="LUD" evidence="2">
    <location>
        <begin position="50"/>
        <end position="229"/>
    </location>
</feature>
<keyword evidence="4" id="KW-1185">Reference proteome</keyword>
<evidence type="ECO:0000259" key="2">
    <source>
        <dbReference type="Pfam" id="PF02589"/>
    </source>
</evidence>
<organism evidence="3 4">
    <name type="scientific">Bacillus manliponensis</name>
    <dbReference type="NCBI Taxonomy" id="574376"/>
    <lineage>
        <taxon>Bacteria</taxon>
        <taxon>Bacillati</taxon>
        <taxon>Bacillota</taxon>
        <taxon>Bacilli</taxon>
        <taxon>Bacillales</taxon>
        <taxon>Bacillaceae</taxon>
        <taxon>Bacillus</taxon>
        <taxon>Bacillus cereus group</taxon>
    </lineage>
</organism>
<evidence type="ECO:0000313" key="3">
    <source>
        <dbReference type="EMBL" id="KEK21291.1"/>
    </source>
</evidence>
<dbReference type="OrthoDB" id="9794157at2"/>
<name>A0A073K3W9_9BACI</name>
<protein>
    <recommendedName>
        <fullName evidence="1">Lactate utilization protein C</fullName>
    </recommendedName>
</protein>
<dbReference type="eggNOG" id="COG1556">
    <property type="taxonomic scope" value="Bacteria"/>
</dbReference>
<comment type="function">
    <text evidence="1">Is involved in L-lactate degradation and allows cells to grow with lactate as the sole carbon source.</text>
</comment>
<evidence type="ECO:0000313" key="4">
    <source>
        <dbReference type="Proteomes" id="UP000027822"/>
    </source>
</evidence>
<dbReference type="InterPro" id="IPR037171">
    <property type="entry name" value="NagB/RpiA_transferase-like"/>
</dbReference>
<dbReference type="SUPFAM" id="SSF100950">
    <property type="entry name" value="NagB/RpiA/CoA transferase-like"/>
    <property type="match status" value="1"/>
</dbReference>
<dbReference type="HAMAP" id="MF_02104">
    <property type="entry name" value="LutC"/>
    <property type="match status" value="1"/>
</dbReference>
<dbReference type="GO" id="GO:0006089">
    <property type="term" value="P:lactate metabolic process"/>
    <property type="evidence" value="ECO:0007669"/>
    <property type="project" value="UniProtKB-UniRule"/>
</dbReference>
<proteinExistence type="inferred from homology"/>
<accession>A0A073K3W9</accession>
<dbReference type="EMBL" id="JOTN01000001">
    <property type="protein sequence ID" value="KEK21291.1"/>
    <property type="molecule type" value="Genomic_DNA"/>
</dbReference>
<dbReference type="RefSeq" id="WP_034634978.1">
    <property type="nucleotide sequence ID" value="NZ_CBCSJC010000002.1"/>
</dbReference>
<comment type="similarity">
    <text evidence="1">Belongs to the LutC/YkgG family.</text>
</comment>
<dbReference type="InterPro" id="IPR022823">
    <property type="entry name" value="LutC"/>
</dbReference>
<dbReference type="InterPro" id="IPR024185">
    <property type="entry name" value="FTHF_cligase-like_sf"/>
</dbReference>
<evidence type="ECO:0000256" key="1">
    <source>
        <dbReference type="HAMAP-Rule" id="MF_02104"/>
    </source>
</evidence>
<dbReference type="PANTHER" id="PTHR43682:SF1">
    <property type="entry name" value="LACTATE UTILIZATION PROTEIN C"/>
    <property type="match status" value="1"/>
</dbReference>
<dbReference type="Gene3D" id="3.40.50.10420">
    <property type="entry name" value="NagB/RpiA/CoA transferase-like"/>
    <property type="match status" value="1"/>
</dbReference>